<evidence type="ECO:0000256" key="1">
    <source>
        <dbReference type="ARBA" id="ARBA00004496"/>
    </source>
</evidence>
<comment type="subcellular location">
    <subcellularLocation>
        <location evidence="1">Cytoplasm</location>
    </subcellularLocation>
</comment>
<dbReference type="GO" id="GO:0034657">
    <property type="term" value="C:GID complex"/>
    <property type="evidence" value="ECO:0007669"/>
    <property type="project" value="TreeGrafter"/>
</dbReference>
<dbReference type="Proteomes" id="UP000279259">
    <property type="component" value="Unassembled WGS sequence"/>
</dbReference>
<dbReference type="GO" id="GO:0043161">
    <property type="term" value="P:proteasome-mediated ubiquitin-dependent protein catabolic process"/>
    <property type="evidence" value="ECO:0007669"/>
    <property type="project" value="InterPro"/>
</dbReference>
<dbReference type="STRING" id="1890683.A0A427YGI2"/>
<keyword evidence="12" id="KW-1185">Reference proteome</keyword>
<dbReference type="FunFam" id="3.30.40.10:FF:000143">
    <property type="entry name" value="Regulator of gluconeogenesis Rmd5"/>
    <property type="match status" value="1"/>
</dbReference>
<dbReference type="CDD" id="cd16652">
    <property type="entry name" value="dRING_Rmd5p-like"/>
    <property type="match status" value="1"/>
</dbReference>
<dbReference type="InterPro" id="IPR044063">
    <property type="entry name" value="ZF_RING_GID"/>
</dbReference>
<evidence type="ECO:0000256" key="6">
    <source>
        <dbReference type="ARBA" id="ARBA00061136"/>
    </source>
</evidence>
<dbReference type="InterPro" id="IPR024964">
    <property type="entry name" value="CTLH/CRA"/>
</dbReference>
<evidence type="ECO:0000256" key="7">
    <source>
        <dbReference type="ARBA" id="ARBA00075398"/>
    </source>
</evidence>
<organism evidence="11 12">
    <name type="scientific">Saitozyma podzolica</name>
    <dbReference type="NCBI Taxonomy" id="1890683"/>
    <lineage>
        <taxon>Eukaryota</taxon>
        <taxon>Fungi</taxon>
        <taxon>Dikarya</taxon>
        <taxon>Basidiomycota</taxon>
        <taxon>Agaricomycotina</taxon>
        <taxon>Tremellomycetes</taxon>
        <taxon>Tremellales</taxon>
        <taxon>Trimorphomycetaceae</taxon>
        <taxon>Saitozyma</taxon>
    </lineage>
</organism>
<evidence type="ECO:0000256" key="3">
    <source>
        <dbReference type="ARBA" id="ARBA00022723"/>
    </source>
</evidence>
<name>A0A427YGI2_9TREE</name>
<accession>A0A427YGI2</accession>
<dbReference type="GO" id="GO:0008270">
    <property type="term" value="F:zinc ion binding"/>
    <property type="evidence" value="ECO:0007669"/>
    <property type="project" value="UniProtKB-KW"/>
</dbReference>
<dbReference type="PROSITE" id="PS50896">
    <property type="entry name" value="LISH"/>
    <property type="match status" value="1"/>
</dbReference>
<evidence type="ECO:0000259" key="10">
    <source>
        <dbReference type="PROSITE" id="PS51867"/>
    </source>
</evidence>
<evidence type="ECO:0000313" key="12">
    <source>
        <dbReference type="Proteomes" id="UP000279259"/>
    </source>
</evidence>
<dbReference type="PANTHER" id="PTHR12170:SF3">
    <property type="entry name" value="GH10162P"/>
    <property type="match status" value="1"/>
</dbReference>
<feature type="domain" description="RING-Gid-type" evidence="10">
    <location>
        <begin position="294"/>
        <end position="337"/>
    </location>
</feature>
<dbReference type="InterPro" id="IPR037683">
    <property type="entry name" value="Rmd5_dRing"/>
</dbReference>
<dbReference type="Pfam" id="PF10607">
    <property type="entry name" value="CTLH"/>
    <property type="match status" value="1"/>
</dbReference>
<dbReference type="InterPro" id="IPR045098">
    <property type="entry name" value="Fyv10_fam"/>
</dbReference>
<proteinExistence type="inferred from homology"/>
<keyword evidence="3" id="KW-0479">Metal-binding</keyword>
<dbReference type="SUPFAM" id="SSF57850">
    <property type="entry name" value="RING/U-box"/>
    <property type="match status" value="1"/>
</dbReference>
<sequence length="351" mass="38814">MDISAALTALEQLASSTSTSSSGPLNALLDEHFSLARQRLLSGDEDPRVVITDLQKSVVKAKKDVEKGLKAWYAGLGNVGKAVEKDALDRIVMDSLGRRGLWEAVSAMQDETGLTYDGEKRVFSEELHRIIQAIEAGDVSSALEWCSANAAYLQSPPHPSPLPYHLHRSVFLRIASPTDALSYARVHLMPYLPSQPVLQLITSCLYRPGSSPYMHDTSPLVVMFRAEYCRRHGLAKDEPLEVVVDLGSRGGALNVIEKARRVMGDRLGNVRSWQELPMEVPLPPSRRYHSVFVCPVSKEQATDANPPKMLTCGHVIAQESFTRLLKGGRRSAKCPYCPMETSQQAAQRLYF</sequence>
<dbReference type="Gene3D" id="3.30.40.10">
    <property type="entry name" value="Zinc/RING finger domain, C3HC4 (zinc finger)"/>
    <property type="match status" value="1"/>
</dbReference>
<dbReference type="PROSITE" id="PS51867">
    <property type="entry name" value="ZF_RING_GID"/>
    <property type="match status" value="1"/>
</dbReference>
<dbReference type="EMBL" id="RSCD01000011">
    <property type="protein sequence ID" value="RSH90117.1"/>
    <property type="molecule type" value="Genomic_DNA"/>
</dbReference>
<evidence type="ECO:0000256" key="2">
    <source>
        <dbReference type="ARBA" id="ARBA00022490"/>
    </source>
</evidence>
<dbReference type="InterPro" id="IPR027370">
    <property type="entry name" value="Znf-RING_euk"/>
</dbReference>
<keyword evidence="4 9" id="KW-0863">Zinc-finger</keyword>
<gene>
    <name evidence="11" type="ORF">EHS25_001450</name>
</gene>
<feature type="zinc finger region" description="RING-Gid-type" evidence="9">
    <location>
        <begin position="294"/>
        <end position="337"/>
    </location>
</feature>
<keyword evidence="5" id="KW-0862">Zinc</keyword>
<dbReference type="GO" id="GO:0005737">
    <property type="term" value="C:cytoplasm"/>
    <property type="evidence" value="ECO:0007669"/>
    <property type="project" value="UniProtKB-SubCell"/>
</dbReference>
<dbReference type="AlphaFoldDB" id="A0A427YGI2"/>
<reference evidence="11 12" key="1">
    <citation type="submission" date="2018-11" db="EMBL/GenBank/DDBJ databases">
        <title>Genome sequence of Saitozyma podzolica DSM 27192.</title>
        <authorList>
            <person name="Aliyu H."/>
            <person name="Gorte O."/>
            <person name="Ochsenreither K."/>
        </authorList>
    </citation>
    <scope>NUCLEOTIDE SEQUENCE [LARGE SCALE GENOMIC DNA]</scope>
    <source>
        <strain evidence="11 12">DSM 27192</strain>
    </source>
</reference>
<dbReference type="PANTHER" id="PTHR12170">
    <property type="entry name" value="MACROPHAGE ERYTHROBLAST ATTACHER-RELATED"/>
    <property type="match status" value="1"/>
</dbReference>
<dbReference type="GO" id="GO:0061630">
    <property type="term" value="F:ubiquitin protein ligase activity"/>
    <property type="evidence" value="ECO:0007669"/>
    <property type="project" value="InterPro"/>
</dbReference>
<evidence type="ECO:0000256" key="4">
    <source>
        <dbReference type="ARBA" id="ARBA00022771"/>
    </source>
</evidence>
<keyword evidence="2" id="KW-0963">Cytoplasm</keyword>
<evidence type="ECO:0000256" key="5">
    <source>
        <dbReference type="ARBA" id="ARBA00022833"/>
    </source>
</evidence>
<dbReference type="GO" id="GO:0005634">
    <property type="term" value="C:nucleus"/>
    <property type="evidence" value="ECO:0007669"/>
    <property type="project" value="TreeGrafter"/>
</dbReference>
<evidence type="ECO:0000256" key="8">
    <source>
        <dbReference type="ARBA" id="ARBA00080744"/>
    </source>
</evidence>
<dbReference type="InterPro" id="IPR006594">
    <property type="entry name" value="LisH"/>
</dbReference>
<dbReference type="OrthoDB" id="1933281at2759"/>
<evidence type="ECO:0000313" key="11">
    <source>
        <dbReference type="EMBL" id="RSH90117.1"/>
    </source>
</evidence>
<dbReference type="Pfam" id="PF13445">
    <property type="entry name" value="zf-RING_UBOX"/>
    <property type="match status" value="1"/>
</dbReference>
<evidence type="ECO:0000256" key="9">
    <source>
        <dbReference type="PROSITE-ProRule" id="PRU01215"/>
    </source>
</evidence>
<comment type="caution">
    <text evidence="11">The sequence shown here is derived from an EMBL/GenBank/DDBJ whole genome shotgun (WGS) entry which is preliminary data.</text>
</comment>
<dbReference type="InterPro" id="IPR013083">
    <property type="entry name" value="Znf_RING/FYVE/PHD"/>
</dbReference>
<protein>
    <recommendedName>
        <fullName evidence="8">GID complex catalytic subunit 2</fullName>
    </recommendedName>
    <alternativeName>
        <fullName evidence="7">Glucose-induced degradation protein 2</fullName>
    </alternativeName>
</protein>
<comment type="similarity">
    <text evidence="6">Belongs to the RMD5/GID2 family.</text>
</comment>